<evidence type="ECO:0000313" key="1">
    <source>
        <dbReference type="EMBL" id="MDO5973535.1"/>
    </source>
</evidence>
<sequence length="69" mass="7621">MEKTCENIKNTNPSVRFENEEIAIDRSPGSFLLKGESFGDLKNSLIGSTSEGIKILVLLFINSDIISFV</sequence>
<reference evidence="1" key="1">
    <citation type="submission" date="2023-07" db="EMBL/GenBank/DDBJ databases">
        <title>Two novel species in the genus Flavivirga.</title>
        <authorList>
            <person name="Kwon K."/>
        </authorList>
    </citation>
    <scope>NUCLEOTIDE SEQUENCE</scope>
    <source>
        <strain evidence="1">KACC 14158</strain>
    </source>
</reference>
<dbReference type="RefSeq" id="WP_303300715.1">
    <property type="nucleotide sequence ID" value="NZ_BAABDA010000042.1"/>
</dbReference>
<evidence type="ECO:0000313" key="2">
    <source>
        <dbReference type="Proteomes" id="UP001176806"/>
    </source>
</evidence>
<name>A0ABT8WK65_9FLAO</name>
<dbReference type="Proteomes" id="UP001176806">
    <property type="component" value="Unassembled WGS sequence"/>
</dbReference>
<proteinExistence type="predicted"/>
<protein>
    <submittedName>
        <fullName evidence="1">Uncharacterized protein</fullName>
    </submittedName>
</protein>
<accession>A0ABT8WK65</accession>
<gene>
    <name evidence="1" type="ORF">Q4Q40_04990</name>
</gene>
<keyword evidence="2" id="KW-1185">Reference proteome</keyword>
<dbReference type="EMBL" id="JAUOEL010000001">
    <property type="protein sequence ID" value="MDO5973535.1"/>
    <property type="molecule type" value="Genomic_DNA"/>
</dbReference>
<organism evidence="1 2">
    <name type="scientific">Flavivirga jejuensis</name>
    <dbReference type="NCBI Taxonomy" id="870487"/>
    <lineage>
        <taxon>Bacteria</taxon>
        <taxon>Pseudomonadati</taxon>
        <taxon>Bacteroidota</taxon>
        <taxon>Flavobacteriia</taxon>
        <taxon>Flavobacteriales</taxon>
        <taxon>Flavobacteriaceae</taxon>
        <taxon>Flavivirga</taxon>
    </lineage>
</organism>
<comment type="caution">
    <text evidence="1">The sequence shown here is derived from an EMBL/GenBank/DDBJ whole genome shotgun (WGS) entry which is preliminary data.</text>
</comment>